<protein>
    <submittedName>
        <fullName evidence="1">Transposase</fullName>
    </submittedName>
</protein>
<comment type="caution">
    <text evidence="1">The sequence shown here is derived from an EMBL/GenBank/DDBJ whole genome shotgun (WGS) entry which is preliminary data.</text>
</comment>
<gene>
    <name evidence="1" type="ORF">J2S37_001386</name>
</gene>
<proteinExistence type="predicted"/>
<evidence type="ECO:0000313" key="1">
    <source>
        <dbReference type="EMBL" id="MDR7354848.1"/>
    </source>
</evidence>
<dbReference type="RefSeq" id="WP_277103888.1">
    <property type="nucleotide sequence ID" value="NZ_BAAAJS010000027.1"/>
</dbReference>
<dbReference type="Proteomes" id="UP001183619">
    <property type="component" value="Unassembled WGS sequence"/>
</dbReference>
<keyword evidence="2" id="KW-1185">Reference proteome</keyword>
<accession>A0ABU2B8C0</accession>
<organism evidence="1 2">
    <name type="scientific">Corynebacterium felinum</name>
    <dbReference type="NCBI Taxonomy" id="131318"/>
    <lineage>
        <taxon>Bacteria</taxon>
        <taxon>Bacillati</taxon>
        <taxon>Actinomycetota</taxon>
        <taxon>Actinomycetes</taxon>
        <taxon>Mycobacteriales</taxon>
        <taxon>Corynebacteriaceae</taxon>
        <taxon>Corynebacterium</taxon>
    </lineage>
</organism>
<evidence type="ECO:0000313" key="2">
    <source>
        <dbReference type="Proteomes" id="UP001183619"/>
    </source>
</evidence>
<dbReference type="EMBL" id="JAVDYF010000001">
    <property type="protein sequence ID" value="MDR7354848.1"/>
    <property type="molecule type" value="Genomic_DNA"/>
</dbReference>
<sequence>MSVVITDLVVPTADVSWRDLGVCVNGPTRPVLSSRTLVDAPSTSLSMGIIGASHVIEVRGAQTPLLREEVSCLAATAAGETVPVKDGRADYRQRFPSADYRFSLRTSIFSDYEFADKAEAVMAQLDASWLVARFPGEGDYHITALGGAWNCDRWCWTTYHLYPLEGAIVRTQSAWIVRN</sequence>
<name>A0ABU2B8C0_9CORY</name>
<dbReference type="InterPro" id="IPR024486">
    <property type="entry name" value="DUF2617"/>
</dbReference>
<dbReference type="Pfam" id="PF10936">
    <property type="entry name" value="DUF2617"/>
    <property type="match status" value="1"/>
</dbReference>
<reference evidence="1 2" key="1">
    <citation type="submission" date="2023-07" db="EMBL/GenBank/DDBJ databases">
        <title>Sequencing the genomes of 1000 actinobacteria strains.</title>
        <authorList>
            <person name="Klenk H.-P."/>
        </authorList>
    </citation>
    <scope>NUCLEOTIDE SEQUENCE [LARGE SCALE GENOMIC DNA]</scope>
    <source>
        <strain evidence="1 2">DSM 44508</strain>
    </source>
</reference>